<organism evidence="2">
    <name type="scientific">Candidatus Moduliflexus flocculans</name>
    <dbReference type="NCBI Taxonomy" id="1499966"/>
    <lineage>
        <taxon>Bacteria</taxon>
        <taxon>Candidatus Moduliflexota</taxon>
        <taxon>Candidatus Moduliflexia</taxon>
        <taxon>Candidatus Moduliflexales</taxon>
        <taxon>Candidatus Moduliflexaceae</taxon>
    </lineage>
</organism>
<dbReference type="SUPFAM" id="SSF51905">
    <property type="entry name" value="FAD/NAD(P)-binding domain"/>
    <property type="match status" value="1"/>
</dbReference>
<dbReference type="Proteomes" id="UP000030700">
    <property type="component" value="Unassembled WGS sequence"/>
</dbReference>
<dbReference type="EMBL" id="DF820457">
    <property type="protein sequence ID" value="GAK51469.1"/>
    <property type="molecule type" value="Genomic_DNA"/>
</dbReference>
<reference evidence="2" key="1">
    <citation type="journal article" date="2015" name="PeerJ">
        <title>First genomic representation of candidate bacterial phylum KSB3 points to enhanced environmental sensing as a trigger of wastewater bulking.</title>
        <authorList>
            <person name="Sekiguchi Y."/>
            <person name="Ohashi A."/>
            <person name="Parks D.H."/>
            <person name="Yamauchi T."/>
            <person name="Tyson G.W."/>
            <person name="Hugenholtz P."/>
        </authorList>
    </citation>
    <scope>NUCLEOTIDE SEQUENCE [LARGE SCALE GENOMIC DNA]</scope>
</reference>
<dbReference type="Pfam" id="PF13450">
    <property type="entry name" value="NAD_binding_8"/>
    <property type="match status" value="1"/>
</dbReference>
<sequence length="779" mass="86870">MVSGITFETIIIGAGLAGLSAAYHLRDRNTLILEQEAIPGGRIRTQKFGAHCYDVGAVLSYDLECAPRDFSPPLAFEELAPIGVFWDGALYRGESVAECLSAIVPPESAAFANMLAAGNGKLSPARLPQQHRDLLNAFFQVIHPGDIEEYLPAFHSHAFLRYHPQHYPDGNYGLIDAYCQRIQAHVEYEAAVESITSTERGMCVLFTQQGTRHETYARAVIVATPAPVALALLSDMREPCRQFLHSIRYGRFTVVALGYKDIICDQEFSYVVTPELPMTTIYKMTFPGSRITVLLVYYCNRASQETRQLPDDELITRTKCAMERVGLNIAGAEQLFAETHRWECGGTIITPESYATWNADVLCAAPGIYLAGDYLYREFPYGMDAAVKSGQETAQHVRRFLQDTSRSTELSSPPKQYFQRLLTLAQKACQQPIPMMCIPPAPQKPFPYGDLVPLGFLLYALRQIVEQNGELAAVLSSLEELLTTRKQGDLWAFHTGHVITATDSSLILLGLNDMKAVEALERFHDGQNGYYPQLWSQEQRPDFMLFTPNVRHWCQADYATTCLVRWHRMRHGLPPSTSLTYLADGFEQRSGLYFANPYLADWALALALCHDDQADELRNKLMQEICASQQNDGAFGEFDQMLSTALAILTLAALGANSDRIAQAQCWIADELDRHPTPDAPIPFYSSDLLEDDPSSFHALLHLKALNGERVAAVGKTYHAISYYEDKSLMILSALTTSALGVAANAFPKTTARAACHPRYQCKTHAEYIARFALPPYIR</sequence>
<dbReference type="InterPro" id="IPR036188">
    <property type="entry name" value="FAD/NAD-bd_sf"/>
</dbReference>
<dbReference type="InterPro" id="IPR002937">
    <property type="entry name" value="Amino_oxidase"/>
</dbReference>
<dbReference type="PANTHER" id="PTHR42923">
    <property type="entry name" value="PROTOPORPHYRINOGEN OXIDASE"/>
    <property type="match status" value="1"/>
</dbReference>
<dbReference type="Gene3D" id="3.50.50.60">
    <property type="entry name" value="FAD/NAD(P)-binding domain"/>
    <property type="match status" value="2"/>
</dbReference>
<gene>
    <name evidence="2" type="ORF">U14_02713</name>
</gene>
<evidence type="ECO:0000259" key="1">
    <source>
        <dbReference type="Pfam" id="PF01593"/>
    </source>
</evidence>
<dbReference type="InterPro" id="IPR008930">
    <property type="entry name" value="Terpenoid_cyclase/PrenylTrfase"/>
</dbReference>
<proteinExistence type="predicted"/>
<keyword evidence="3" id="KW-1185">Reference proteome</keyword>
<protein>
    <recommendedName>
        <fullName evidence="1">Amine oxidase domain-containing protein</fullName>
    </recommendedName>
</protein>
<dbReference type="InterPro" id="IPR050464">
    <property type="entry name" value="Zeta_carotene_desat/Oxidored"/>
</dbReference>
<evidence type="ECO:0000313" key="2">
    <source>
        <dbReference type="EMBL" id="GAK51469.1"/>
    </source>
</evidence>
<dbReference type="STRING" id="1499966.U14_02713"/>
<name>A0A081BM53_9BACT</name>
<dbReference type="AlphaFoldDB" id="A0A081BM53"/>
<dbReference type="Pfam" id="PF01593">
    <property type="entry name" value="Amino_oxidase"/>
    <property type="match status" value="1"/>
</dbReference>
<dbReference type="HOGENOM" id="CLU_390238_0_0_0"/>
<dbReference type="PANTHER" id="PTHR42923:SF3">
    <property type="entry name" value="PROTOPORPHYRINOGEN OXIDASE"/>
    <property type="match status" value="1"/>
</dbReference>
<dbReference type="GO" id="GO:0016491">
    <property type="term" value="F:oxidoreductase activity"/>
    <property type="evidence" value="ECO:0007669"/>
    <property type="project" value="InterPro"/>
</dbReference>
<feature type="domain" description="Amine oxidase" evidence="1">
    <location>
        <begin position="168"/>
        <end position="397"/>
    </location>
</feature>
<dbReference type="SUPFAM" id="SSF48239">
    <property type="entry name" value="Terpenoid cyclases/Protein prenyltransferases"/>
    <property type="match status" value="1"/>
</dbReference>
<evidence type="ECO:0000313" key="3">
    <source>
        <dbReference type="Proteomes" id="UP000030700"/>
    </source>
</evidence>
<accession>A0A081BM53</accession>